<dbReference type="Gene3D" id="3.80.10.10">
    <property type="entry name" value="Ribonuclease Inhibitor"/>
    <property type="match status" value="2"/>
</dbReference>
<keyword evidence="5" id="KW-0472">Membrane</keyword>
<gene>
    <name evidence="8" type="ORF">PanWU01x14_187570</name>
</gene>
<dbReference type="Pfam" id="PF00560">
    <property type="entry name" value="LRR_1"/>
    <property type="match status" value="3"/>
</dbReference>
<dbReference type="EMBL" id="JXTB01000182">
    <property type="protein sequence ID" value="PON55577.1"/>
    <property type="molecule type" value="Genomic_DNA"/>
</dbReference>
<proteinExistence type="predicted"/>
<keyword evidence="3" id="KW-0732">Signal</keyword>
<comment type="subcellular location">
    <subcellularLocation>
        <location evidence="1">Membrane</location>
        <topology evidence="1">Single-pass type I membrane protein</topology>
    </subcellularLocation>
</comment>
<organism evidence="8 9">
    <name type="scientific">Parasponia andersonii</name>
    <name type="common">Sponia andersonii</name>
    <dbReference type="NCBI Taxonomy" id="3476"/>
    <lineage>
        <taxon>Eukaryota</taxon>
        <taxon>Viridiplantae</taxon>
        <taxon>Streptophyta</taxon>
        <taxon>Embryophyta</taxon>
        <taxon>Tracheophyta</taxon>
        <taxon>Spermatophyta</taxon>
        <taxon>Magnoliopsida</taxon>
        <taxon>eudicotyledons</taxon>
        <taxon>Gunneridae</taxon>
        <taxon>Pentapetalae</taxon>
        <taxon>rosids</taxon>
        <taxon>fabids</taxon>
        <taxon>Rosales</taxon>
        <taxon>Cannabaceae</taxon>
        <taxon>Parasponia</taxon>
    </lineage>
</organism>
<evidence type="ECO:0000256" key="6">
    <source>
        <dbReference type="ARBA" id="ARBA00023170"/>
    </source>
</evidence>
<evidence type="ECO:0000313" key="9">
    <source>
        <dbReference type="Proteomes" id="UP000237105"/>
    </source>
</evidence>
<dbReference type="SUPFAM" id="SSF52058">
    <property type="entry name" value="L domain-like"/>
    <property type="match status" value="1"/>
</dbReference>
<evidence type="ECO:0000256" key="2">
    <source>
        <dbReference type="ARBA" id="ARBA00022692"/>
    </source>
</evidence>
<dbReference type="OrthoDB" id="1909482at2759"/>
<dbReference type="InterPro" id="IPR046956">
    <property type="entry name" value="RLP23-like"/>
</dbReference>
<dbReference type="AlphaFoldDB" id="A0A2P5C3E8"/>
<keyword evidence="6" id="KW-0675">Receptor</keyword>
<keyword evidence="9" id="KW-1185">Reference proteome</keyword>
<dbReference type="InterPro" id="IPR032675">
    <property type="entry name" value="LRR_dom_sf"/>
</dbReference>
<evidence type="ECO:0000256" key="7">
    <source>
        <dbReference type="ARBA" id="ARBA00023180"/>
    </source>
</evidence>
<evidence type="ECO:0000256" key="1">
    <source>
        <dbReference type="ARBA" id="ARBA00004479"/>
    </source>
</evidence>
<evidence type="ECO:0000256" key="4">
    <source>
        <dbReference type="ARBA" id="ARBA00022989"/>
    </source>
</evidence>
<sequence length="153" mass="16866">MSNAIENLTFIVTLDLAYNALEGQLPAGMRNLCNMEQINLAGNKLGGKVSEAFDNLGQNSYSGQIMDRNLDFKNFISLCLWINEISGPILVSLGNVSRLKSLWISRNKLTGSLPDSLGSLSNLEELHIDDNLLEGVVTEVHFANLKNLKRIFA</sequence>
<evidence type="ECO:0000256" key="3">
    <source>
        <dbReference type="ARBA" id="ARBA00022729"/>
    </source>
</evidence>
<dbReference type="GO" id="GO:0016020">
    <property type="term" value="C:membrane"/>
    <property type="evidence" value="ECO:0007669"/>
    <property type="project" value="UniProtKB-SubCell"/>
</dbReference>
<comment type="caution">
    <text evidence="8">The sequence shown here is derived from an EMBL/GenBank/DDBJ whole genome shotgun (WGS) entry which is preliminary data.</text>
</comment>
<evidence type="ECO:0000256" key="5">
    <source>
        <dbReference type="ARBA" id="ARBA00023136"/>
    </source>
</evidence>
<dbReference type="STRING" id="3476.A0A2P5C3E8"/>
<reference evidence="9" key="1">
    <citation type="submission" date="2016-06" db="EMBL/GenBank/DDBJ databases">
        <title>Parallel loss of symbiosis genes in relatives of nitrogen-fixing non-legume Parasponia.</title>
        <authorList>
            <person name="Van Velzen R."/>
            <person name="Holmer R."/>
            <person name="Bu F."/>
            <person name="Rutten L."/>
            <person name="Van Zeijl A."/>
            <person name="Liu W."/>
            <person name="Santuari L."/>
            <person name="Cao Q."/>
            <person name="Sharma T."/>
            <person name="Shen D."/>
            <person name="Roswanjaya Y."/>
            <person name="Wardhani T."/>
            <person name="Kalhor M.S."/>
            <person name="Jansen J."/>
            <person name="Van den Hoogen J."/>
            <person name="Gungor B."/>
            <person name="Hartog M."/>
            <person name="Hontelez J."/>
            <person name="Verver J."/>
            <person name="Yang W.-C."/>
            <person name="Schijlen E."/>
            <person name="Repin R."/>
            <person name="Schilthuizen M."/>
            <person name="Schranz E."/>
            <person name="Heidstra R."/>
            <person name="Miyata K."/>
            <person name="Fedorova E."/>
            <person name="Kohlen W."/>
            <person name="Bisseling T."/>
            <person name="Smit S."/>
            <person name="Geurts R."/>
        </authorList>
    </citation>
    <scope>NUCLEOTIDE SEQUENCE [LARGE SCALE GENOMIC DNA]</scope>
    <source>
        <strain evidence="9">cv. WU1-14</strain>
    </source>
</reference>
<protein>
    <submittedName>
        <fullName evidence="8">LRR domain containing protein</fullName>
    </submittedName>
</protein>
<keyword evidence="7" id="KW-0325">Glycoprotein</keyword>
<evidence type="ECO:0000313" key="8">
    <source>
        <dbReference type="EMBL" id="PON55577.1"/>
    </source>
</evidence>
<dbReference type="Proteomes" id="UP000237105">
    <property type="component" value="Unassembled WGS sequence"/>
</dbReference>
<dbReference type="InterPro" id="IPR001611">
    <property type="entry name" value="Leu-rich_rpt"/>
</dbReference>
<accession>A0A2P5C3E8</accession>
<keyword evidence="4" id="KW-1133">Transmembrane helix</keyword>
<name>A0A2P5C3E8_PARAD</name>
<dbReference type="PANTHER" id="PTHR48063:SF112">
    <property type="entry name" value="RECEPTOR LIKE PROTEIN 30-LIKE"/>
    <property type="match status" value="1"/>
</dbReference>
<dbReference type="PANTHER" id="PTHR48063">
    <property type="entry name" value="LRR RECEPTOR-LIKE KINASE"/>
    <property type="match status" value="1"/>
</dbReference>
<keyword evidence="2" id="KW-0812">Transmembrane</keyword>